<feature type="domain" description="RNA polymerase sigma factor 70 region 4 type 2" evidence="6">
    <location>
        <begin position="145"/>
        <end position="196"/>
    </location>
</feature>
<sequence>MSDAAASAGYDDFLPRNSRGRRYARHVSDLSERDQIARAAAGDRMAQSALVNRHMPVVWRVAFRMLRDRQEAEDVTQETFLRAWKMLPEWEGRSKFSTWACTVAINLCRDRMKKKAPVLMETLPEREAGDLPPEQALHQKQAGARISALIDALPERQKEALILSALEGMGNKEAAAAMQVSVEALESLLSRARRTLRQALAEGQEE</sequence>
<dbReference type="NCBIfam" id="TIGR02937">
    <property type="entry name" value="sigma70-ECF"/>
    <property type="match status" value="1"/>
</dbReference>
<evidence type="ECO:0000256" key="1">
    <source>
        <dbReference type="ARBA" id="ARBA00010641"/>
    </source>
</evidence>
<dbReference type="InterPro" id="IPR013324">
    <property type="entry name" value="RNA_pol_sigma_r3/r4-like"/>
</dbReference>
<keyword evidence="2" id="KW-0805">Transcription regulation</keyword>
<evidence type="ECO:0000313" key="8">
    <source>
        <dbReference type="Proteomes" id="UP000265845"/>
    </source>
</evidence>
<evidence type="ECO:0000256" key="2">
    <source>
        <dbReference type="ARBA" id="ARBA00023015"/>
    </source>
</evidence>
<dbReference type="SUPFAM" id="SSF88659">
    <property type="entry name" value="Sigma3 and sigma4 domains of RNA polymerase sigma factors"/>
    <property type="match status" value="1"/>
</dbReference>
<dbReference type="InterPro" id="IPR007627">
    <property type="entry name" value="RNA_pol_sigma70_r2"/>
</dbReference>
<dbReference type="AlphaFoldDB" id="A0A399RFT3"/>
<dbReference type="CDD" id="cd06171">
    <property type="entry name" value="Sigma70_r4"/>
    <property type="match status" value="1"/>
</dbReference>
<evidence type="ECO:0000256" key="3">
    <source>
        <dbReference type="ARBA" id="ARBA00023082"/>
    </source>
</evidence>
<dbReference type="InterPro" id="IPR036388">
    <property type="entry name" value="WH-like_DNA-bd_sf"/>
</dbReference>
<dbReference type="PANTHER" id="PTHR43133">
    <property type="entry name" value="RNA POLYMERASE ECF-TYPE SIGMA FACTO"/>
    <property type="match status" value="1"/>
</dbReference>
<dbReference type="GO" id="GO:0016987">
    <property type="term" value="F:sigma factor activity"/>
    <property type="evidence" value="ECO:0007669"/>
    <property type="project" value="UniProtKB-KW"/>
</dbReference>
<dbReference type="Pfam" id="PF04542">
    <property type="entry name" value="Sigma70_r2"/>
    <property type="match status" value="1"/>
</dbReference>
<dbReference type="RefSeq" id="WP_119453841.1">
    <property type="nucleotide sequence ID" value="NZ_QWGA01000006.1"/>
</dbReference>
<comment type="caution">
    <text evidence="7">The sequence shown here is derived from an EMBL/GenBank/DDBJ whole genome shotgun (WGS) entry which is preliminary data.</text>
</comment>
<dbReference type="GO" id="GO:0006352">
    <property type="term" value="P:DNA-templated transcription initiation"/>
    <property type="evidence" value="ECO:0007669"/>
    <property type="project" value="InterPro"/>
</dbReference>
<dbReference type="EMBL" id="QWGA01000006">
    <property type="protein sequence ID" value="RIJ29433.1"/>
    <property type="molecule type" value="Genomic_DNA"/>
</dbReference>
<evidence type="ECO:0000313" key="7">
    <source>
        <dbReference type="EMBL" id="RIJ29433.1"/>
    </source>
</evidence>
<evidence type="ECO:0000256" key="4">
    <source>
        <dbReference type="ARBA" id="ARBA00023163"/>
    </source>
</evidence>
<keyword evidence="8" id="KW-1185">Reference proteome</keyword>
<dbReference type="Gene3D" id="1.10.1740.10">
    <property type="match status" value="1"/>
</dbReference>
<keyword evidence="3" id="KW-0731">Sigma factor</keyword>
<dbReference type="Gene3D" id="1.10.10.10">
    <property type="entry name" value="Winged helix-like DNA-binding domain superfamily/Winged helix DNA-binding domain"/>
    <property type="match status" value="1"/>
</dbReference>
<dbReference type="InterPro" id="IPR014284">
    <property type="entry name" value="RNA_pol_sigma-70_dom"/>
</dbReference>
<dbReference type="OrthoDB" id="9780326at2"/>
<accession>A0A399RFT3</accession>
<evidence type="ECO:0000259" key="6">
    <source>
        <dbReference type="Pfam" id="PF08281"/>
    </source>
</evidence>
<dbReference type="Proteomes" id="UP000265845">
    <property type="component" value="Unassembled WGS sequence"/>
</dbReference>
<dbReference type="SUPFAM" id="SSF88946">
    <property type="entry name" value="Sigma2 domain of RNA polymerase sigma factors"/>
    <property type="match status" value="1"/>
</dbReference>
<protein>
    <submittedName>
        <fullName evidence="7">Sigma-70 family RNA polymerase sigma factor</fullName>
    </submittedName>
</protein>
<keyword evidence="4" id="KW-0804">Transcription</keyword>
<dbReference type="PANTHER" id="PTHR43133:SF51">
    <property type="entry name" value="RNA POLYMERASE SIGMA FACTOR"/>
    <property type="match status" value="1"/>
</dbReference>
<dbReference type="InterPro" id="IPR013325">
    <property type="entry name" value="RNA_pol_sigma_r2"/>
</dbReference>
<evidence type="ECO:0000259" key="5">
    <source>
        <dbReference type="Pfam" id="PF04542"/>
    </source>
</evidence>
<dbReference type="GO" id="GO:0003677">
    <property type="term" value="F:DNA binding"/>
    <property type="evidence" value="ECO:0007669"/>
    <property type="project" value="InterPro"/>
</dbReference>
<organism evidence="7 8">
    <name type="scientific">Henriciella algicola</name>
    <dbReference type="NCBI Taxonomy" id="1608422"/>
    <lineage>
        <taxon>Bacteria</taxon>
        <taxon>Pseudomonadati</taxon>
        <taxon>Pseudomonadota</taxon>
        <taxon>Alphaproteobacteria</taxon>
        <taxon>Hyphomonadales</taxon>
        <taxon>Hyphomonadaceae</taxon>
        <taxon>Henriciella</taxon>
    </lineage>
</organism>
<comment type="similarity">
    <text evidence="1">Belongs to the sigma-70 factor family. ECF subfamily.</text>
</comment>
<name>A0A399RFT3_9PROT</name>
<dbReference type="InterPro" id="IPR039425">
    <property type="entry name" value="RNA_pol_sigma-70-like"/>
</dbReference>
<gene>
    <name evidence="7" type="ORF">D1222_08505</name>
</gene>
<dbReference type="InterPro" id="IPR013249">
    <property type="entry name" value="RNA_pol_sigma70_r4_t2"/>
</dbReference>
<feature type="domain" description="RNA polymerase sigma-70 region 2" evidence="5">
    <location>
        <begin position="50"/>
        <end position="116"/>
    </location>
</feature>
<reference evidence="7 8" key="1">
    <citation type="submission" date="2018-08" db="EMBL/GenBank/DDBJ databases">
        <title>Henriciella mobilis sp. nov., isolated from seawater.</title>
        <authorList>
            <person name="Cheng H."/>
            <person name="Wu Y.-H."/>
            <person name="Xu X.-W."/>
            <person name="Guo L.-L."/>
        </authorList>
    </citation>
    <scope>NUCLEOTIDE SEQUENCE [LARGE SCALE GENOMIC DNA]</scope>
    <source>
        <strain evidence="7 8">CCUG67844</strain>
    </source>
</reference>
<proteinExistence type="inferred from homology"/>
<dbReference type="Pfam" id="PF08281">
    <property type="entry name" value="Sigma70_r4_2"/>
    <property type="match status" value="1"/>
</dbReference>